<dbReference type="EMBL" id="JAENGY010002508">
    <property type="protein sequence ID" value="KAG6944011.1"/>
    <property type="molecule type" value="Genomic_DNA"/>
</dbReference>
<feature type="non-terminal residue" evidence="2">
    <location>
        <position position="1"/>
    </location>
</feature>
<keyword evidence="3" id="KW-1185">Reference proteome</keyword>
<name>A0A8J5LVF6_9STRA</name>
<proteinExistence type="predicted"/>
<gene>
    <name evidence="2" type="ORF">JG688_00017317</name>
</gene>
<feature type="transmembrane region" description="Helical" evidence="1">
    <location>
        <begin position="7"/>
        <end position="24"/>
    </location>
</feature>
<evidence type="ECO:0000313" key="3">
    <source>
        <dbReference type="Proteomes" id="UP000709295"/>
    </source>
</evidence>
<accession>A0A8J5LVF6</accession>
<organism evidence="2 3">
    <name type="scientific">Phytophthora aleatoria</name>
    <dbReference type="NCBI Taxonomy" id="2496075"/>
    <lineage>
        <taxon>Eukaryota</taxon>
        <taxon>Sar</taxon>
        <taxon>Stramenopiles</taxon>
        <taxon>Oomycota</taxon>
        <taxon>Peronosporomycetes</taxon>
        <taxon>Peronosporales</taxon>
        <taxon>Peronosporaceae</taxon>
        <taxon>Phytophthora</taxon>
    </lineage>
</organism>
<dbReference type="AlphaFoldDB" id="A0A8J5LVF6"/>
<sequence length="166" mass="17774">LKNAIALLPRFPFCLAFHFTLSFAPNTIALSYSFAFFLCLTCSALFLISAIALTRRLLSSTGTLPLGFYTIDVTNPNGPELDRTHSLGGVFDGVLRQFVALPAHLLPKMPAGTGVTAWNALYGNLLLNPGQTVVFLGMGASFALRSSTLLAGTEDKSKTLLLSFSK</sequence>
<keyword evidence="1" id="KW-0472">Membrane</keyword>
<reference evidence="2" key="1">
    <citation type="submission" date="2021-01" db="EMBL/GenBank/DDBJ databases">
        <title>Phytophthora aleatoria, a newly-described species from Pinus radiata is distinct from Phytophthora cactorum isolates based on comparative genomics.</title>
        <authorList>
            <person name="Mcdougal R."/>
            <person name="Panda P."/>
            <person name="Williams N."/>
            <person name="Studholme D.J."/>
        </authorList>
    </citation>
    <scope>NUCLEOTIDE SEQUENCE</scope>
    <source>
        <strain evidence="2">NZFS 4037</strain>
    </source>
</reference>
<evidence type="ECO:0000313" key="2">
    <source>
        <dbReference type="EMBL" id="KAG6944011.1"/>
    </source>
</evidence>
<keyword evidence="1" id="KW-1133">Transmembrane helix</keyword>
<feature type="transmembrane region" description="Helical" evidence="1">
    <location>
        <begin position="30"/>
        <end position="53"/>
    </location>
</feature>
<evidence type="ECO:0000256" key="1">
    <source>
        <dbReference type="SAM" id="Phobius"/>
    </source>
</evidence>
<protein>
    <submittedName>
        <fullName evidence="2">Uncharacterized protein</fullName>
    </submittedName>
</protein>
<comment type="caution">
    <text evidence="2">The sequence shown here is derived from an EMBL/GenBank/DDBJ whole genome shotgun (WGS) entry which is preliminary data.</text>
</comment>
<feature type="non-terminal residue" evidence="2">
    <location>
        <position position="166"/>
    </location>
</feature>
<dbReference type="Proteomes" id="UP000709295">
    <property type="component" value="Unassembled WGS sequence"/>
</dbReference>
<keyword evidence="1" id="KW-0812">Transmembrane</keyword>